<dbReference type="SUPFAM" id="SSF53850">
    <property type="entry name" value="Periplasmic binding protein-like II"/>
    <property type="match status" value="1"/>
</dbReference>
<dbReference type="InterPro" id="IPR006061">
    <property type="entry name" value="SBP_1_CS"/>
</dbReference>
<dbReference type="PROSITE" id="PS51257">
    <property type="entry name" value="PROKAR_LIPOPROTEIN"/>
    <property type="match status" value="1"/>
</dbReference>
<dbReference type="AlphaFoldDB" id="S0FMZ4"/>
<keyword evidence="6" id="KW-1185">Reference proteome</keyword>
<keyword evidence="2" id="KW-0813">Transport</keyword>
<dbReference type="GO" id="GO:0042956">
    <property type="term" value="P:maltodextrin transmembrane transport"/>
    <property type="evidence" value="ECO:0007669"/>
    <property type="project" value="TreeGrafter"/>
</dbReference>
<comment type="similarity">
    <text evidence="1">Belongs to the bacterial solute-binding protein 1 family.</text>
</comment>
<evidence type="ECO:0000313" key="6">
    <source>
        <dbReference type="Proteomes" id="UP000014155"/>
    </source>
</evidence>
<accession>S0FMZ4</accession>
<name>S0FMZ4_RUMCE</name>
<dbReference type="EMBL" id="AORV01000065">
    <property type="protein sequence ID" value="EMS69838.1"/>
    <property type="molecule type" value="Genomic_DNA"/>
</dbReference>
<evidence type="ECO:0000256" key="3">
    <source>
        <dbReference type="ARBA" id="ARBA00022729"/>
    </source>
</evidence>
<dbReference type="Gene3D" id="3.40.190.10">
    <property type="entry name" value="Periplasmic binding protein-like II"/>
    <property type="match status" value="2"/>
</dbReference>
<dbReference type="GO" id="GO:1901982">
    <property type="term" value="F:maltose binding"/>
    <property type="evidence" value="ECO:0007669"/>
    <property type="project" value="TreeGrafter"/>
</dbReference>
<dbReference type="PATRIC" id="fig|1195236.3.peg.5095"/>
<gene>
    <name evidence="5" type="ORF">CTER_4902</name>
</gene>
<evidence type="ECO:0000313" key="5">
    <source>
        <dbReference type="EMBL" id="EMS69838.1"/>
    </source>
</evidence>
<dbReference type="PANTHER" id="PTHR30061:SF50">
    <property type="entry name" value="MALTOSE_MALTODEXTRIN-BINDING PERIPLASMIC PROTEIN"/>
    <property type="match status" value="1"/>
</dbReference>
<evidence type="ECO:0000256" key="2">
    <source>
        <dbReference type="ARBA" id="ARBA00022448"/>
    </source>
</evidence>
<dbReference type="InterPro" id="IPR006059">
    <property type="entry name" value="SBP"/>
</dbReference>
<dbReference type="RefSeq" id="WP_004630260.1">
    <property type="nucleotide sequence ID" value="NZ_AORV01000065.1"/>
</dbReference>
<protein>
    <submittedName>
        <fullName evidence="5">ABC-type sugar transport system, periplasmic component</fullName>
    </submittedName>
</protein>
<dbReference type="GO" id="GO:0055052">
    <property type="term" value="C:ATP-binding cassette (ABC) transporter complex, substrate-binding subunit-containing"/>
    <property type="evidence" value="ECO:0007669"/>
    <property type="project" value="TreeGrafter"/>
</dbReference>
<evidence type="ECO:0000256" key="4">
    <source>
        <dbReference type="SAM" id="SignalP"/>
    </source>
</evidence>
<reference evidence="5 6" key="1">
    <citation type="journal article" date="2013" name="Genome Announc.">
        <title>Draft Genome Sequence of the Cellulolytic, Mesophilic, Anaerobic Bacterium Clostridium termitidis Strain CT1112 (DSM 5398).</title>
        <authorList>
            <person name="Lal S."/>
            <person name="Ramachandran U."/>
            <person name="Zhang X."/>
            <person name="Munir R."/>
            <person name="Sparling R."/>
            <person name="Levin D.B."/>
        </authorList>
    </citation>
    <scope>NUCLEOTIDE SEQUENCE [LARGE SCALE GENOMIC DNA]</scope>
    <source>
        <strain evidence="5 6">CT1112</strain>
    </source>
</reference>
<comment type="caution">
    <text evidence="5">The sequence shown here is derived from an EMBL/GenBank/DDBJ whole genome shotgun (WGS) entry which is preliminary data.</text>
</comment>
<evidence type="ECO:0000256" key="1">
    <source>
        <dbReference type="ARBA" id="ARBA00008520"/>
    </source>
</evidence>
<dbReference type="Pfam" id="PF13416">
    <property type="entry name" value="SBP_bac_8"/>
    <property type="match status" value="1"/>
</dbReference>
<proteinExistence type="inferred from homology"/>
<sequence length="440" mass="47226">MKKLIALALSVFMVVPLAAGCGSSSNTPGTQSTAAQTAAQTSQAAASGGSAGASAKVTLASFPDQPKDALLAAVASAKLDTQLEIIEYPQNEYENKIKMAFGSGTSTDLILLDGPNIASYAASDVLEPLDGYWDKQDFDDLVDASKAAMTWNGKIWAAPLNESNTVLFYNKTVFDELGIVAPTKVEDAWSFDELMEVCKKVTIPGKRYAIQPQMFSLANKNEGMTYTQMLWLWMSGGDVMSPDGTTATGYFDSEASKKGIQFYADLFKNGYATTEDIVNAFETGKVVMWTNGPWCIGNWKKDFPDVKWGATPMPQDAKGASGAGSWNIAIAKASANKDNAYKVLQAITGKDGQAVWCTKTGNLPARKSVLEADPAYKEYPFDIINSQLVKTAKARPVTPAYPQISEALTNCFAEVAFGEDVNKAVEKATKKMNEALAVAK</sequence>
<dbReference type="PROSITE" id="PS01037">
    <property type="entry name" value="SBP_BACTERIAL_1"/>
    <property type="match status" value="1"/>
</dbReference>
<dbReference type="Proteomes" id="UP000014155">
    <property type="component" value="Unassembled WGS sequence"/>
</dbReference>
<dbReference type="STRING" id="1195236.CTER_4902"/>
<dbReference type="GO" id="GO:0055085">
    <property type="term" value="P:transmembrane transport"/>
    <property type="evidence" value="ECO:0007669"/>
    <property type="project" value="InterPro"/>
</dbReference>
<feature type="signal peptide" evidence="4">
    <location>
        <begin position="1"/>
        <end position="19"/>
    </location>
</feature>
<dbReference type="eggNOG" id="COG2182">
    <property type="taxonomic scope" value="Bacteria"/>
</dbReference>
<dbReference type="PANTHER" id="PTHR30061">
    <property type="entry name" value="MALTOSE-BINDING PERIPLASMIC PROTEIN"/>
    <property type="match status" value="1"/>
</dbReference>
<feature type="chain" id="PRO_5038632161" evidence="4">
    <location>
        <begin position="20"/>
        <end position="440"/>
    </location>
</feature>
<organism evidence="5 6">
    <name type="scientific">Ruminiclostridium cellobioparum subsp. termitidis CT1112</name>
    <dbReference type="NCBI Taxonomy" id="1195236"/>
    <lineage>
        <taxon>Bacteria</taxon>
        <taxon>Bacillati</taxon>
        <taxon>Bacillota</taxon>
        <taxon>Clostridia</taxon>
        <taxon>Eubacteriales</taxon>
        <taxon>Oscillospiraceae</taxon>
        <taxon>Ruminiclostridium</taxon>
    </lineage>
</organism>
<keyword evidence="5" id="KW-0762">Sugar transport</keyword>
<dbReference type="GO" id="GO:0015768">
    <property type="term" value="P:maltose transport"/>
    <property type="evidence" value="ECO:0007669"/>
    <property type="project" value="TreeGrafter"/>
</dbReference>
<keyword evidence="3 4" id="KW-0732">Signal</keyword>